<accession>A0A8D9EPQ3</accession>
<evidence type="ECO:0000313" key="1">
    <source>
        <dbReference type="EMBL" id="CAG6761411.1"/>
    </source>
</evidence>
<protein>
    <submittedName>
        <fullName evidence="1">Uncharacterized protein</fullName>
    </submittedName>
</protein>
<dbReference type="AlphaFoldDB" id="A0A8D9EPQ3"/>
<proteinExistence type="predicted"/>
<organism evidence="1">
    <name type="scientific">Cacopsylla melanoneura</name>
    <dbReference type="NCBI Taxonomy" id="428564"/>
    <lineage>
        <taxon>Eukaryota</taxon>
        <taxon>Metazoa</taxon>
        <taxon>Ecdysozoa</taxon>
        <taxon>Arthropoda</taxon>
        <taxon>Hexapoda</taxon>
        <taxon>Insecta</taxon>
        <taxon>Pterygota</taxon>
        <taxon>Neoptera</taxon>
        <taxon>Paraneoptera</taxon>
        <taxon>Hemiptera</taxon>
        <taxon>Sternorrhyncha</taxon>
        <taxon>Psylloidea</taxon>
        <taxon>Psyllidae</taxon>
        <taxon>Psyllinae</taxon>
        <taxon>Cacopsylla</taxon>
    </lineage>
</organism>
<reference evidence="1" key="1">
    <citation type="submission" date="2021-05" db="EMBL/GenBank/DDBJ databases">
        <authorList>
            <person name="Alioto T."/>
            <person name="Alioto T."/>
            <person name="Gomez Garrido J."/>
        </authorList>
    </citation>
    <scope>NUCLEOTIDE SEQUENCE</scope>
</reference>
<name>A0A8D9EPQ3_9HEMI</name>
<dbReference type="EMBL" id="HBUF01559050">
    <property type="protein sequence ID" value="CAG6761411.1"/>
    <property type="molecule type" value="Transcribed_RNA"/>
</dbReference>
<sequence>MKIIYQTHNVIIIVSNTTLTSMGIRTVDISVLILSPNFLTKTKNDKIAPFSKFYPVSSNFHPRKCIILKWDNYVCNLLRPDKLKYLSRQWVSPGRKEPAQNIQNLGLKFLPRWVTK</sequence>